<keyword evidence="2" id="KW-1133">Transmembrane helix</keyword>
<organism evidence="3 4">
    <name type="scientific">Cylindrotheca closterium</name>
    <dbReference type="NCBI Taxonomy" id="2856"/>
    <lineage>
        <taxon>Eukaryota</taxon>
        <taxon>Sar</taxon>
        <taxon>Stramenopiles</taxon>
        <taxon>Ochrophyta</taxon>
        <taxon>Bacillariophyta</taxon>
        <taxon>Bacillariophyceae</taxon>
        <taxon>Bacillariophycidae</taxon>
        <taxon>Bacillariales</taxon>
        <taxon>Bacillariaceae</taxon>
        <taxon>Cylindrotheca</taxon>
    </lineage>
</organism>
<proteinExistence type="predicted"/>
<keyword evidence="2" id="KW-0812">Transmembrane</keyword>
<dbReference type="Gene3D" id="1.20.140.150">
    <property type="match status" value="1"/>
</dbReference>
<keyword evidence="4" id="KW-1185">Reference proteome</keyword>
<feature type="transmembrane region" description="Helical" evidence="2">
    <location>
        <begin position="271"/>
        <end position="289"/>
    </location>
</feature>
<keyword evidence="2" id="KW-0472">Membrane</keyword>
<dbReference type="Proteomes" id="UP001295423">
    <property type="component" value="Unassembled WGS sequence"/>
</dbReference>
<evidence type="ECO:0000313" key="4">
    <source>
        <dbReference type="Proteomes" id="UP001295423"/>
    </source>
</evidence>
<protein>
    <submittedName>
        <fullName evidence="3">Uncharacterized protein</fullName>
    </submittedName>
</protein>
<evidence type="ECO:0000256" key="1">
    <source>
        <dbReference type="SAM" id="MobiDB-lite"/>
    </source>
</evidence>
<feature type="region of interest" description="Disordered" evidence="1">
    <location>
        <begin position="59"/>
        <end position="90"/>
    </location>
</feature>
<evidence type="ECO:0000256" key="2">
    <source>
        <dbReference type="SAM" id="Phobius"/>
    </source>
</evidence>
<feature type="transmembrane region" description="Helical" evidence="2">
    <location>
        <begin position="33"/>
        <end position="53"/>
    </location>
</feature>
<dbReference type="EMBL" id="CAKOGP040001557">
    <property type="protein sequence ID" value="CAJ1946052.1"/>
    <property type="molecule type" value="Genomic_DNA"/>
</dbReference>
<feature type="transmembrane region" description="Helical" evidence="2">
    <location>
        <begin position="230"/>
        <end position="251"/>
    </location>
</feature>
<dbReference type="AlphaFoldDB" id="A0AAD2CWV7"/>
<name>A0AAD2CWV7_9STRA</name>
<sequence length="291" mass="31841">MSDSPSTNQGSTSGQSVRSGIIEEESGVTPFTYILLTWGLLLVSTFTLIVIVCNRNRRRQRDQHQHNNNAMVEEGRQPADSNQHEELSNQKTNSSSHFQLIALVAINAIFALALSIYANSTCEFLQADDRSIIMSFPPLNANDDTFTTVEVYSLGLWSLVATNGAPGYLEGDLNGEVEACFEVSYLFYLDGYYKMARASAVIASLIGGLSLLTFLVLACDFARLRRFSRLLGWSFGVTTVFQLFTLAFLGTEYCDSSNCSLHKGGASSVTAAAYWLFCVFAVLSGVGGFEQ</sequence>
<feature type="transmembrane region" description="Helical" evidence="2">
    <location>
        <begin position="100"/>
        <end position="118"/>
    </location>
</feature>
<evidence type="ECO:0000313" key="3">
    <source>
        <dbReference type="EMBL" id="CAJ1946052.1"/>
    </source>
</evidence>
<feature type="transmembrane region" description="Helical" evidence="2">
    <location>
        <begin position="195"/>
        <end position="218"/>
    </location>
</feature>
<feature type="compositionally biased region" description="Basic and acidic residues" evidence="1">
    <location>
        <begin position="73"/>
        <end position="88"/>
    </location>
</feature>
<gene>
    <name evidence="3" type="ORF">CYCCA115_LOCUS10193</name>
</gene>
<reference evidence="3" key="1">
    <citation type="submission" date="2023-08" db="EMBL/GenBank/DDBJ databases">
        <authorList>
            <person name="Audoor S."/>
            <person name="Bilcke G."/>
        </authorList>
    </citation>
    <scope>NUCLEOTIDE SEQUENCE</scope>
</reference>
<comment type="caution">
    <text evidence="3">The sequence shown here is derived from an EMBL/GenBank/DDBJ whole genome shotgun (WGS) entry which is preliminary data.</text>
</comment>
<accession>A0AAD2CWV7</accession>